<name>A0A4P7HNS8_9RHOB</name>
<accession>A0A4P7HNS8</accession>
<evidence type="ECO:0000259" key="4">
    <source>
        <dbReference type="SMART" id="SM00822"/>
    </source>
</evidence>
<comment type="similarity">
    <text evidence="1 3">Belongs to the short-chain dehydrogenases/reductases (SDR) family.</text>
</comment>
<evidence type="ECO:0000256" key="1">
    <source>
        <dbReference type="ARBA" id="ARBA00006484"/>
    </source>
</evidence>
<dbReference type="PROSITE" id="PS00061">
    <property type="entry name" value="ADH_SHORT"/>
    <property type="match status" value="1"/>
</dbReference>
<dbReference type="SUPFAM" id="SSF51735">
    <property type="entry name" value="NAD(P)-binding Rossmann-fold domains"/>
    <property type="match status" value="1"/>
</dbReference>
<evidence type="ECO:0000313" key="6">
    <source>
        <dbReference type="Proteomes" id="UP000296374"/>
    </source>
</evidence>
<dbReference type="RefSeq" id="WP_135314193.1">
    <property type="nucleotide sequence ID" value="NZ_CP038439.1"/>
</dbReference>
<proteinExistence type="inferred from homology"/>
<dbReference type="InterPro" id="IPR002347">
    <property type="entry name" value="SDR_fam"/>
</dbReference>
<reference evidence="6" key="1">
    <citation type="submission" date="2019-03" db="EMBL/GenBank/DDBJ databases">
        <authorList>
            <person name="Li J."/>
        </authorList>
    </citation>
    <scope>NUCLEOTIDE SEQUENCE [LARGE SCALE GENOMIC DNA]</scope>
    <source>
        <strain evidence="6">2251</strain>
    </source>
</reference>
<dbReference type="GO" id="GO:0016020">
    <property type="term" value="C:membrane"/>
    <property type="evidence" value="ECO:0007669"/>
    <property type="project" value="TreeGrafter"/>
</dbReference>
<protein>
    <submittedName>
        <fullName evidence="5">SDR family NAD(P)-dependent oxidoreductase</fullName>
    </submittedName>
</protein>
<evidence type="ECO:0000256" key="3">
    <source>
        <dbReference type="RuleBase" id="RU000363"/>
    </source>
</evidence>
<dbReference type="InterPro" id="IPR036291">
    <property type="entry name" value="NAD(P)-bd_dom_sf"/>
</dbReference>
<dbReference type="InterPro" id="IPR020904">
    <property type="entry name" value="Sc_DH/Rdtase_CS"/>
</dbReference>
<dbReference type="AlphaFoldDB" id="A0A4P7HNS8"/>
<dbReference type="Pfam" id="PF00106">
    <property type="entry name" value="adh_short"/>
    <property type="match status" value="1"/>
</dbReference>
<dbReference type="GO" id="GO:0016491">
    <property type="term" value="F:oxidoreductase activity"/>
    <property type="evidence" value="ECO:0007669"/>
    <property type="project" value="UniProtKB-KW"/>
</dbReference>
<keyword evidence="2" id="KW-0560">Oxidoreductase</keyword>
<dbReference type="PANTHER" id="PTHR44196:SF1">
    <property type="entry name" value="DEHYDROGENASE_REDUCTASE SDR FAMILY MEMBER 7B"/>
    <property type="match status" value="1"/>
</dbReference>
<dbReference type="EMBL" id="CP038439">
    <property type="protein sequence ID" value="QBX35929.1"/>
    <property type="molecule type" value="Genomic_DNA"/>
</dbReference>
<dbReference type="PRINTS" id="PR00081">
    <property type="entry name" value="GDHRDH"/>
</dbReference>
<evidence type="ECO:0000313" key="5">
    <source>
        <dbReference type="EMBL" id="QBX35929.1"/>
    </source>
</evidence>
<evidence type="ECO:0000256" key="2">
    <source>
        <dbReference type="ARBA" id="ARBA00023002"/>
    </source>
</evidence>
<dbReference type="InterPro" id="IPR057326">
    <property type="entry name" value="KR_dom"/>
</dbReference>
<sequence>MKIEDSVILITGASSGIGMATAIAAAQAGARVAVLARREDRLRALADRLGPDALVLPCDVTMGAQIEASIAAVLRRFGRLDALVNNAGRGLYAPVDRIDIAAYRAVLDLNTVAPLAMMQAVIPQMRRQGMGAIVNVSSGATFGILPGAGAYTSSKLALNMLSDVARLELAEAGISVSTIYPFVTDTEFYAAVSEGQDAAAAEIRTVGPAAHAPDRVAETILDLIRSGERQDDLVPKAYGGSLEM</sequence>
<dbReference type="KEGG" id="plia:E4191_15475"/>
<dbReference type="PRINTS" id="PR00080">
    <property type="entry name" value="SDRFAMILY"/>
</dbReference>
<dbReference type="Gene3D" id="3.40.50.720">
    <property type="entry name" value="NAD(P)-binding Rossmann-like Domain"/>
    <property type="match status" value="1"/>
</dbReference>
<dbReference type="PANTHER" id="PTHR44196">
    <property type="entry name" value="DEHYDROGENASE/REDUCTASE SDR FAMILY MEMBER 7B"/>
    <property type="match status" value="1"/>
</dbReference>
<organism evidence="5 6">
    <name type="scientific">Paracoccus liaowanqingii</name>
    <dbReference type="NCBI Taxonomy" id="2560053"/>
    <lineage>
        <taxon>Bacteria</taxon>
        <taxon>Pseudomonadati</taxon>
        <taxon>Pseudomonadota</taxon>
        <taxon>Alphaproteobacteria</taxon>
        <taxon>Rhodobacterales</taxon>
        <taxon>Paracoccaceae</taxon>
        <taxon>Paracoccus</taxon>
    </lineage>
</organism>
<dbReference type="SMART" id="SM00822">
    <property type="entry name" value="PKS_KR"/>
    <property type="match status" value="1"/>
</dbReference>
<dbReference type="Proteomes" id="UP000296374">
    <property type="component" value="Chromosome"/>
</dbReference>
<gene>
    <name evidence="5" type="ORF">E4191_15475</name>
</gene>
<feature type="domain" description="Ketoreductase" evidence="4">
    <location>
        <begin position="6"/>
        <end position="186"/>
    </location>
</feature>